<dbReference type="RefSeq" id="WP_264320095.1">
    <property type="nucleotide sequence ID" value="NZ_JADEXN010000036.1"/>
</dbReference>
<proteinExistence type="predicted"/>
<keyword evidence="2" id="KW-1185">Reference proteome</keyword>
<comment type="caution">
    <text evidence="1">The sequence shown here is derived from an EMBL/GenBank/DDBJ whole genome shotgun (WGS) entry which is preliminary data.</text>
</comment>
<sequence length="81" mass="9010">MQISQRNNLFTELTTEEAATVNGAHGYYYYRPRYVSYGQGYGYGYGQGQGGYRGGTTNVTQNVNVRLVVAGEEIEDVTINQ</sequence>
<protein>
    <submittedName>
        <fullName evidence="1">Uncharacterized protein</fullName>
    </submittedName>
</protein>
<organism evidence="1 2">
    <name type="scientific">Zarconia navalis LEGE 11467</name>
    <dbReference type="NCBI Taxonomy" id="1828826"/>
    <lineage>
        <taxon>Bacteria</taxon>
        <taxon>Bacillati</taxon>
        <taxon>Cyanobacteriota</taxon>
        <taxon>Cyanophyceae</taxon>
        <taxon>Oscillatoriophycideae</taxon>
        <taxon>Oscillatoriales</taxon>
        <taxon>Oscillatoriales incertae sedis</taxon>
        <taxon>Zarconia</taxon>
        <taxon>Zarconia navalis</taxon>
    </lineage>
</organism>
<accession>A0A928Z6S8</accession>
<gene>
    <name evidence="1" type="ORF">IQ235_03385</name>
</gene>
<name>A0A928Z6S8_9CYAN</name>
<evidence type="ECO:0000313" key="2">
    <source>
        <dbReference type="Proteomes" id="UP000621799"/>
    </source>
</evidence>
<dbReference type="EMBL" id="JADEXN010000036">
    <property type="protein sequence ID" value="MBE9039835.1"/>
    <property type="molecule type" value="Genomic_DNA"/>
</dbReference>
<reference evidence="1" key="1">
    <citation type="submission" date="2020-10" db="EMBL/GenBank/DDBJ databases">
        <authorList>
            <person name="Castelo-Branco R."/>
            <person name="Eusebio N."/>
            <person name="Adriana R."/>
            <person name="Vieira A."/>
            <person name="Brugerolle De Fraissinette N."/>
            <person name="Rezende De Castro R."/>
            <person name="Schneider M.P."/>
            <person name="Vasconcelos V."/>
            <person name="Leao P.N."/>
        </authorList>
    </citation>
    <scope>NUCLEOTIDE SEQUENCE</scope>
    <source>
        <strain evidence="1">LEGE 11467</strain>
    </source>
</reference>
<dbReference type="Proteomes" id="UP000621799">
    <property type="component" value="Unassembled WGS sequence"/>
</dbReference>
<dbReference type="AlphaFoldDB" id="A0A928Z6S8"/>
<evidence type="ECO:0000313" key="1">
    <source>
        <dbReference type="EMBL" id="MBE9039835.1"/>
    </source>
</evidence>